<accession>K2AFJ2</accession>
<reference evidence="8" key="1">
    <citation type="journal article" date="2012" name="Science">
        <title>Fermentation, hydrogen, and sulfur metabolism in multiple uncultivated bacterial phyla.</title>
        <authorList>
            <person name="Wrighton K.C."/>
            <person name="Thomas B.C."/>
            <person name="Sharon I."/>
            <person name="Miller C.S."/>
            <person name="Castelle C.J."/>
            <person name="VerBerkmoes N.C."/>
            <person name="Wilkins M.J."/>
            <person name="Hettich R.L."/>
            <person name="Lipton M.S."/>
            <person name="Williams K.H."/>
            <person name="Long P.E."/>
            <person name="Banfield J.F."/>
        </authorList>
    </citation>
    <scope>NUCLEOTIDE SEQUENCE [LARGE SCALE GENOMIC DNA]</scope>
</reference>
<dbReference type="SUPFAM" id="SSF53335">
    <property type="entry name" value="S-adenosyl-L-methionine-dependent methyltransferases"/>
    <property type="match status" value="1"/>
</dbReference>
<feature type="binding site" evidence="6">
    <location>
        <position position="184"/>
    </location>
    <ligand>
        <name>S-adenosyl-L-methionine</name>
        <dbReference type="ChEBI" id="CHEBI:59789"/>
    </ligand>
</feature>
<comment type="similarity">
    <text evidence="1 6">Belongs to the class I-like SAM-binding methyltransferase superfamily. RsmB/NOP family.</text>
</comment>
<keyword evidence="2 6" id="KW-0489">Methyltransferase</keyword>
<feature type="binding site" evidence="6">
    <location>
        <position position="165"/>
    </location>
    <ligand>
        <name>S-adenosyl-L-methionine</name>
        <dbReference type="ChEBI" id="CHEBI:59789"/>
    </ligand>
</feature>
<feature type="binding site" evidence="6">
    <location>
        <position position="138"/>
    </location>
    <ligand>
        <name>S-adenosyl-L-methionine</name>
        <dbReference type="ChEBI" id="CHEBI:59789"/>
    </ligand>
</feature>
<keyword evidence="5 6" id="KW-0694">RNA-binding</keyword>
<feature type="active site" description="Nucleophile" evidence="6">
    <location>
        <position position="238"/>
    </location>
</feature>
<dbReference type="InterPro" id="IPR029063">
    <property type="entry name" value="SAM-dependent_MTases_sf"/>
</dbReference>
<dbReference type="GO" id="GO:0003723">
    <property type="term" value="F:RNA binding"/>
    <property type="evidence" value="ECO:0007669"/>
    <property type="project" value="UniProtKB-UniRule"/>
</dbReference>
<proteinExistence type="inferred from homology"/>
<evidence type="ECO:0000256" key="1">
    <source>
        <dbReference type="ARBA" id="ARBA00007494"/>
    </source>
</evidence>
<dbReference type="Gene3D" id="3.40.50.150">
    <property type="entry name" value="Vaccinia Virus protein VP39"/>
    <property type="match status" value="1"/>
</dbReference>
<evidence type="ECO:0000313" key="8">
    <source>
        <dbReference type="EMBL" id="EKD66765.1"/>
    </source>
</evidence>
<dbReference type="InterPro" id="IPR018314">
    <property type="entry name" value="RsmB/NOL1/NOP2-like_CS"/>
</dbReference>
<evidence type="ECO:0000256" key="4">
    <source>
        <dbReference type="ARBA" id="ARBA00022691"/>
    </source>
</evidence>
<name>K2AFJ2_9BACT</name>
<protein>
    <recommendedName>
        <fullName evidence="7">SAM-dependent MTase RsmB/NOP-type domain-containing protein</fullName>
    </recommendedName>
</protein>
<organism evidence="8">
    <name type="scientific">uncultured bacterium</name>
    <name type="common">gcode 4</name>
    <dbReference type="NCBI Taxonomy" id="1234023"/>
    <lineage>
        <taxon>Bacteria</taxon>
        <taxon>environmental samples</taxon>
    </lineage>
</organism>
<dbReference type="GO" id="GO:0008173">
    <property type="term" value="F:RNA methyltransferase activity"/>
    <property type="evidence" value="ECO:0007669"/>
    <property type="project" value="InterPro"/>
</dbReference>
<keyword evidence="4 6" id="KW-0949">S-adenosyl-L-methionine</keyword>
<dbReference type="PANTHER" id="PTHR22807">
    <property type="entry name" value="NOP2 YEAST -RELATED NOL1/NOP2/FMU SUN DOMAIN-CONTAINING"/>
    <property type="match status" value="1"/>
</dbReference>
<evidence type="ECO:0000256" key="6">
    <source>
        <dbReference type="PROSITE-ProRule" id="PRU01023"/>
    </source>
</evidence>
<sequence>MILDKFFERLDKIYSQDDVKITNDGFNSERITSFRVNTIKSNNEEIEEFLSSNKIDFKKIDFIENTYILDKKDEFFIKGSPIFYDWKIYLQGIASLIPAIILNPITGDKVLDVTASPGSKTTQICAMMWNKWEIIACEKNQIRFDKLNHNLNIQWCNIAESIKMDSINLKDKFKNWYFDKILFDAPCSAEWRINLWNEKSYWFWTEKNILDKQKLQLEIFESIVPLLSSGWEVVYSTCTIAPEENEEVINTICEKYGLAIEEISLDFEFTRPGLTEFNGKKYSEEMKKTLRILPSKISEGFFIAKLRKI</sequence>
<evidence type="ECO:0000256" key="2">
    <source>
        <dbReference type="ARBA" id="ARBA00022603"/>
    </source>
</evidence>
<dbReference type="EMBL" id="AMFJ01021599">
    <property type="protein sequence ID" value="EKD66765.1"/>
    <property type="molecule type" value="Genomic_DNA"/>
</dbReference>
<comment type="caution">
    <text evidence="8">The sequence shown here is derived from an EMBL/GenBank/DDBJ whole genome shotgun (WGS) entry which is preliminary data.</text>
</comment>
<dbReference type="AlphaFoldDB" id="K2AFJ2"/>
<keyword evidence="3 6" id="KW-0808">Transferase</keyword>
<evidence type="ECO:0000259" key="7">
    <source>
        <dbReference type="PROSITE" id="PS51686"/>
    </source>
</evidence>
<dbReference type="Pfam" id="PF01189">
    <property type="entry name" value="Methyltr_RsmB-F"/>
    <property type="match status" value="1"/>
</dbReference>
<evidence type="ECO:0000256" key="3">
    <source>
        <dbReference type="ARBA" id="ARBA00022679"/>
    </source>
</evidence>
<dbReference type="PRINTS" id="PR02008">
    <property type="entry name" value="RCMTFAMILY"/>
</dbReference>
<dbReference type="InterPro" id="IPR023267">
    <property type="entry name" value="RCMT"/>
</dbReference>
<dbReference type="PROSITE" id="PS51686">
    <property type="entry name" value="SAM_MT_RSMB_NOP"/>
    <property type="match status" value="1"/>
</dbReference>
<feature type="domain" description="SAM-dependent MTase RsmB/NOP-type" evidence="7">
    <location>
        <begin position="22"/>
        <end position="309"/>
    </location>
</feature>
<dbReference type="InterPro" id="IPR001678">
    <property type="entry name" value="MeTrfase_RsmB-F_NOP2_dom"/>
</dbReference>
<gene>
    <name evidence="8" type="ORF">ACD_49C00013G0007</name>
</gene>
<dbReference type="PROSITE" id="PS01153">
    <property type="entry name" value="NOL1_NOP2_SUN"/>
    <property type="match status" value="1"/>
</dbReference>
<evidence type="ECO:0000256" key="5">
    <source>
        <dbReference type="ARBA" id="ARBA00022884"/>
    </source>
</evidence>
<dbReference type="PANTHER" id="PTHR22807:SF30">
    <property type="entry name" value="28S RRNA (CYTOSINE(4447)-C(5))-METHYLTRANSFERASE-RELATED"/>
    <property type="match status" value="1"/>
</dbReference>
<dbReference type="GO" id="GO:0001510">
    <property type="term" value="P:RNA methylation"/>
    <property type="evidence" value="ECO:0007669"/>
    <property type="project" value="InterPro"/>
</dbReference>
<dbReference type="Gene3D" id="3.30.70.1170">
    <property type="entry name" value="Sun protein, domain 3"/>
    <property type="match status" value="1"/>
</dbReference>
<dbReference type="InterPro" id="IPR049560">
    <property type="entry name" value="MeTrfase_RsmB-F_NOP2_cat"/>
</dbReference>
<comment type="caution">
    <text evidence="6">Lacks conserved residue(s) required for the propagation of feature annotation.</text>
</comment>